<dbReference type="Proteomes" id="UP001183809">
    <property type="component" value="Unassembled WGS sequence"/>
</dbReference>
<comment type="caution">
    <text evidence="2">The sequence shown here is derived from an EMBL/GenBank/DDBJ whole genome shotgun (WGS) entry which is preliminary data.</text>
</comment>
<dbReference type="RefSeq" id="WP_311701090.1">
    <property type="nucleotide sequence ID" value="NZ_JAVREY010000121.1"/>
</dbReference>
<proteinExistence type="predicted"/>
<feature type="region of interest" description="Disordered" evidence="1">
    <location>
        <begin position="1"/>
        <end position="90"/>
    </location>
</feature>
<dbReference type="EMBL" id="JAVREY010000121">
    <property type="protein sequence ID" value="MDT0469667.1"/>
    <property type="molecule type" value="Genomic_DNA"/>
</dbReference>
<sequence length="136" mass="13943">MNEPSRIPAQGPQDAAQGSPLAAVGDLKGAARQGVVSALRSKRFPARDARHSAADPTPDQPGIRIYAPPVYRSHDDGARWSKRTGDTPTAAYACPCGQTGTAIGPRAVAALVAECEAHTSGCTGTPTPLLEGRTAA</sequence>
<feature type="compositionally biased region" description="Basic and acidic residues" evidence="1">
    <location>
        <begin position="72"/>
        <end position="85"/>
    </location>
</feature>
<organism evidence="2 3">
    <name type="scientific">Streptomyces gibsoniae</name>
    <dbReference type="NCBI Taxonomy" id="3075529"/>
    <lineage>
        <taxon>Bacteria</taxon>
        <taxon>Bacillati</taxon>
        <taxon>Actinomycetota</taxon>
        <taxon>Actinomycetes</taxon>
        <taxon>Kitasatosporales</taxon>
        <taxon>Streptomycetaceae</taxon>
        <taxon>Streptomyces</taxon>
    </lineage>
</organism>
<evidence type="ECO:0000256" key="1">
    <source>
        <dbReference type="SAM" id="MobiDB-lite"/>
    </source>
</evidence>
<protein>
    <submittedName>
        <fullName evidence="2">Uncharacterized protein</fullName>
    </submittedName>
</protein>
<evidence type="ECO:0000313" key="3">
    <source>
        <dbReference type="Proteomes" id="UP001183809"/>
    </source>
</evidence>
<gene>
    <name evidence="2" type="ORF">RM764_43190</name>
</gene>
<accession>A0ABU2U8W1</accession>
<name>A0ABU2U8W1_9ACTN</name>
<keyword evidence="3" id="KW-1185">Reference proteome</keyword>
<evidence type="ECO:0000313" key="2">
    <source>
        <dbReference type="EMBL" id="MDT0469667.1"/>
    </source>
</evidence>
<reference evidence="3" key="1">
    <citation type="submission" date="2023-07" db="EMBL/GenBank/DDBJ databases">
        <title>30 novel species of actinomycetes from the DSMZ collection.</title>
        <authorList>
            <person name="Nouioui I."/>
        </authorList>
    </citation>
    <scope>NUCLEOTIDE SEQUENCE [LARGE SCALE GENOMIC DNA]</scope>
    <source>
        <strain evidence="3">DSM 41699</strain>
    </source>
</reference>